<sequence length="399" mass="43385">MLAHDELPDTVDVAIVGGGIMGTSSCFFLSEKTDLTVLLVEKNSIANGSTGDSSAIIRHHYGPTEIYSKMALWSHEFYREFEARTGEPVAYEPSPLLRLGIEGDSSGEYAMDGYETLSSLDIPVSRLEREALVEEYPMLSPLESDFGVSDETAAYSDAADAAAGFSRAAQNRGAIVRTGVTVADIGVDDGEVTEIQTDHGTVETDTLIVTAGPWTAQLMETVDVDIPLTHSREQILLLEPPEEFLDTYPEGMPTTSPPGADWYVREDFGDGILIATHHSANDPDPNTYRKKPDEEVKLRLIDELADFCPELEDAKLRGQYCGIYSNTPDYDFVIDQVGPDGCYVGCGFSGHGFKHGPAVGRIVSDLVRDGHTDLVDAQYFSLDRFKGDGKGHGNPEESA</sequence>
<keyword evidence="4 6" id="KW-0560">Oxidoreductase</keyword>
<keyword evidence="2" id="KW-0285">Flavoprotein</keyword>
<evidence type="ECO:0000256" key="3">
    <source>
        <dbReference type="ARBA" id="ARBA00022827"/>
    </source>
</evidence>
<dbReference type="Pfam" id="PF01266">
    <property type="entry name" value="DAO"/>
    <property type="match status" value="1"/>
</dbReference>
<dbReference type="Proteomes" id="UP001595821">
    <property type="component" value="Unassembled WGS sequence"/>
</dbReference>
<dbReference type="GO" id="GO:0016491">
    <property type="term" value="F:oxidoreductase activity"/>
    <property type="evidence" value="ECO:0007669"/>
    <property type="project" value="UniProtKB-KW"/>
</dbReference>
<comment type="cofactor">
    <cofactor evidence="1">
        <name>FAD</name>
        <dbReference type="ChEBI" id="CHEBI:57692"/>
    </cofactor>
</comment>
<dbReference type="SUPFAM" id="SSF51905">
    <property type="entry name" value="FAD/NAD(P)-binding domain"/>
    <property type="match status" value="1"/>
</dbReference>
<evidence type="ECO:0000256" key="2">
    <source>
        <dbReference type="ARBA" id="ARBA00022630"/>
    </source>
</evidence>
<name>A0ABD5NVG1_9EURY</name>
<dbReference type="Gene3D" id="3.50.50.60">
    <property type="entry name" value="FAD/NAD(P)-binding domain"/>
    <property type="match status" value="1"/>
</dbReference>
<dbReference type="EC" id="1.-.-.-" evidence="6"/>
<keyword evidence="3" id="KW-0274">FAD</keyword>
<reference evidence="6 7" key="1">
    <citation type="journal article" date="2014" name="Int. J. Syst. Evol. Microbiol.">
        <title>Complete genome sequence of Corynebacterium casei LMG S-19264T (=DSM 44701T), isolated from a smear-ripened cheese.</title>
        <authorList>
            <consortium name="US DOE Joint Genome Institute (JGI-PGF)"/>
            <person name="Walter F."/>
            <person name="Albersmeier A."/>
            <person name="Kalinowski J."/>
            <person name="Ruckert C."/>
        </authorList>
    </citation>
    <scope>NUCLEOTIDE SEQUENCE [LARGE SCALE GENOMIC DNA]</scope>
    <source>
        <strain evidence="6 7">IBRC-M 10912</strain>
    </source>
</reference>
<feature type="domain" description="FAD dependent oxidoreductase" evidence="5">
    <location>
        <begin position="12"/>
        <end position="366"/>
    </location>
</feature>
<dbReference type="AlphaFoldDB" id="A0ABD5NVG1"/>
<organism evidence="6 7">
    <name type="scientific">Natribaculum luteum</name>
    <dbReference type="NCBI Taxonomy" id="1586232"/>
    <lineage>
        <taxon>Archaea</taxon>
        <taxon>Methanobacteriati</taxon>
        <taxon>Methanobacteriota</taxon>
        <taxon>Stenosarchaea group</taxon>
        <taxon>Halobacteria</taxon>
        <taxon>Halobacteriales</taxon>
        <taxon>Natrialbaceae</taxon>
        <taxon>Natribaculum</taxon>
    </lineage>
</organism>
<evidence type="ECO:0000259" key="5">
    <source>
        <dbReference type="Pfam" id="PF01266"/>
    </source>
</evidence>
<dbReference type="InterPro" id="IPR036188">
    <property type="entry name" value="FAD/NAD-bd_sf"/>
</dbReference>
<dbReference type="InterPro" id="IPR006076">
    <property type="entry name" value="FAD-dep_OxRdtase"/>
</dbReference>
<dbReference type="RefSeq" id="WP_265781614.1">
    <property type="nucleotide sequence ID" value="NZ_CP095398.1"/>
</dbReference>
<protein>
    <submittedName>
        <fullName evidence="6">NAD(P)/FAD-dependent oxidoreductase</fullName>
        <ecNumber evidence="6">1.-.-.-</ecNumber>
    </submittedName>
</protein>
<dbReference type="Gene3D" id="3.30.9.10">
    <property type="entry name" value="D-Amino Acid Oxidase, subunit A, domain 2"/>
    <property type="match status" value="1"/>
</dbReference>
<comment type="caution">
    <text evidence="6">The sequence shown here is derived from an EMBL/GenBank/DDBJ whole genome shotgun (WGS) entry which is preliminary data.</text>
</comment>
<dbReference type="PANTHER" id="PTHR10961">
    <property type="entry name" value="PEROXISOMAL SARCOSINE OXIDASE"/>
    <property type="match status" value="1"/>
</dbReference>
<dbReference type="PANTHER" id="PTHR10961:SF7">
    <property type="entry name" value="FAD DEPENDENT OXIDOREDUCTASE DOMAIN-CONTAINING PROTEIN"/>
    <property type="match status" value="1"/>
</dbReference>
<dbReference type="InterPro" id="IPR045170">
    <property type="entry name" value="MTOX"/>
</dbReference>
<evidence type="ECO:0000313" key="7">
    <source>
        <dbReference type="Proteomes" id="UP001595821"/>
    </source>
</evidence>
<dbReference type="EMBL" id="JBHSDJ010000009">
    <property type="protein sequence ID" value="MFC4245995.1"/>
    <property type="molecule type" value="Genomic_DNA"/>
</dbReference>
<evidence type="ECO:0000313" key="6">
    <source>
        <dbReference type="EMBL" id="MFC4245995.1"/>
    </source>
</evidence>
<evidence type="ECO:0000256" key="4">
    <source>
        <dbReference type="ARBA" id="ARBA00023002"/>
    </source>
</evidence>
<gene>
    <name evidence="6" type="ORF">ACFOZ7_03140</name>
</gene>
<evidence type="ECO:0000256" key="1">
    <source>
        <dbReference type="ARBA" id="ARBA00001974"/>
    </source>
</evidence>
<proteinExistence type="predicted"/>
<accession>A0ABD5NVG1</accession>
<dbReference type="GeneID" id="71856113"/>